<evidence type="ECO:0000256" key="5">
    <source>
        <dbReference type="ARBA" id="ARBA00022840"/>
    </source>
</evidence>
<keyword evidence="3" id="KW-0227">DNA damage</keyword>
<dbReference type="InterPro" id="IPR006554">
    <property type="entry name" value="Helicase-like_DEXD_c2"/>
</dbReference>
<keyword evidence="9" id="KW-0347">Helicase</keyword>
<dbReference type="OrthoDB" id="9805194at2"/>
<reference key="1">
    <citation type="submission" date="2011-09" db="EMBL/GenBank/DDBJ databases">
        <title>Genomic characterization of the Taylorella genus.</title>
        <authorList>
            <person name="Hebert L."/>
            <person name="Moumen B."/>
            <person name="Pons N."/>
            <person name="Duquesne F."/>
            <person name="Breuil M.-F."/>
            <person name="Goux D."/>
            <person name="Batto J.-M."/>
            <person name="Renault P."/>
            <person name="Laugier C."/>
            <person name="Petry S."/>
        </authorList>
    </citation>
    <scope>NUCLEOTIDE SEQUENCE</scope>
    <source>
        <strain>MCE3</strain>
    </source>
</reference>
<evidence type="ECO:0000313" key="9">
    <source>
        <dbReference type="EMBL" id="AEP36838.1"/>
    </source>
</evidence>
<dbReference type="PROSITE" id="PS51193">
    <property type="entry name" value="HELICASE_ATP_BIND_2"/>
    <property type="match status" value="1"/>
</dbReference>
<evidence type="ECO:0000256" key="3">
    <source>
        <dbReference type="ARBA" id="ARBA00022763"/>
    </source>
</evidence>
<dbReference type="STRING" id="1008459.TASI_1084"/>
<keyword evidence="2" id="KW-0547">Nucleotide-binding</keyword>
<evidence type="ECO:0000256" key="7">
    <source>
        <dbReference type="ARBA" id="ARBA00038058"/>
    </source>
</evidence>
<dbReference type="eggNOG" id="COG1199">
    <property type="taxonomic scope" value="Bacteria"/>
</dbReference>
<keyword evidence="1" id="KW-0408">Iron</keyword>
<dbReference type="GO" id="GO:0003678">
    <property type="term" value="F:DNA helicase activity"/>
    <property type="evidence" value="ECO:0007669"/>
    <property type="project" value="InterPro"/>
</dbReference>
<dbReference type="InterPro" id="IPR014013">
    <property type="entry name" value="Helic_SF1/SF2_ATP-bd_DinG/Rad3"/>
</dbReference>
<organism evidence="9 10">
    <name type="scientific">Taylorella asinigenitalis (strain MCE3)</name>
    <dbReference type="NCBI Taxonomy" id="1008459"/>
    <lineage>
        <taxon>Bacteria</taxon>
        <taxon>Pseudomonadati</taxon>
        <taxon>Pseudomonadota</taxon>
        <taxon>Betaproteobacteria</taxon>
        <taxon>Burkholderiales</taxon>
        <taxon>Alcaligenaceae</taxon>
        <taxon>Taylorella</taxon>
    </lineage>
</organism>
<accession>G4QC22</accession>
<evidence type="ECO:0000256" key="6">
    <source>
        <dbReference type="ARBA" id="ARBA00023204"/>
    </source>
</evidence>
<dbReference type="InterPro" id="IPR027417">
    <property type="entry name" value="P-loop_NTPase"/>
</dbReference>
<keyword evidence="1" id="KW-0479">Metal-binding</keyword>
<keyword evidence="1" id="KW-0411">Iron-sulfur</keyword>
<dbReference type="GO" id="GO:0003676">
    <property type="term" value="F:nucleic acid binding"/>
    <property type="evidence" value="ECO:0007669"/>
    <property type="project" value="InterPro"/>
</dbReference>
<dbReference type="PANTHER" id="PTHR11472">
    <property type="entry name" value="DNA REPAIR DEAD HELICASE RAD3/XP-D SUBFAMILY MEMBER"/>
    <property type="match status" value="1"/>
</dbReference>
<protein>
    <submittedName>
        <fullName evidence="9">DinG family ATP-dependent helicase YoaA</fullName>
    </submittedName>
</protein>
<dbReference type="SMART" id="SM00491">
    <property type="entry name" value="HELICc2"/>
    <property type="match status" value="1"/>
</dbReference>
<reference evidence="9 10" key="2">
    <citation type="journal article" date="2012" name="PLoS ONE">
        <title>Genomic characterization of the taylorella genus.</title>
        <authorList>
            <person name="Hebert L."/>
            <person name="Moumen B."/>
            <person name="Pons N."/>
            <person name="Duquesne F."/>
            <person name="Breuil M.F."/>
            <person name="Goux D."/>
            <person name="Batto J.M."/>
            <person name="Laugier C."/>
            <person name="Renault P."/>
            <person name="Petry S."/>
        </authorList>
    </citation>
    <scope>NUCLEOTIDE SEQUENCE [LARGE SCALE GENOMIC DNA]</scope>
    <source>
        <strain evidence="9 10">MCE3</strain>
    </source>
</reference>
<dbReference type="EMBL" id="CP003059">
    <property type="protein sequence ID" value="AEP36838.1"/>
    <property type="molecule type" value="Genomic_DNA"/>
</dbReference>
<feature type="domain" description="Helicase ATP-binding" evidence="8">
    <location>
        <begin position="11"/>
        <end position="286"/>
    </location>
</feature>
<comment type="similarity">
    <text evidence="7">Belongs to the helicase family. DinG subfamily.</text>
</comment>
<dbReference type="GO" id="GO:0005524">
    <property type="term" value="F:ATP binding"/>
    <property type="evidence" value="ECO:0007669"/>
    <property type="project" value="UniProtKB-KW"/>
</dbReference>
<dbReference type="HOGENOM" id="CLU_012117_2_0_4"/>
<keyword evidence="10" id="KW-1185">Reference proteome</keyword>
<gene>
    <name evidence="9" type="ordered locus">TASI_1084</name>
</gene>
<dbReference type="AlphaFoldDB" id="G4QC22"/>
<keyword evidence="4" id="KW-0378">Hydrolase</keyword>
<evidence type="ECO:0000259" key="8">
    <source>
        <dbReference type="PROSITE" id="PS51193"/>
    </source>
</evidence>
<dbReference type="RefSeq" id="WP_014111733.1">
    <property type="nucleotide sequence ID" value="NC_016043.1"/>
</dbReference>
<name>G4QC22_TAYAM</name>
<dbReference type="GO" id="GO:0016818">
    <property type="term" value="F:hydrolase activity, acting on acid anhydrides, in phosphorus-containing anhydrides"/>
    <property type="evidence" value="ECO:0007669"/>
    <property type="project" value="InterPro"/>
</dbReference>
<proteinExistence type="inferred from homology"/>
<evidence type="ECO:0000256" key="4">
    <source>
        <dbReference type="ARBA" id="ARBA00022801"/>
    </source>
</evidence>
<dbReference type="SMART" id="SM00488">
    <property type="entry name" value="DEXDc2"/>
    <property type="match status" value="1"/>
</dbReference>
<dbReference type="Pfam" id="PF13307">
    <property type="entry name" value="Helicase_C_2"/>
    <property type="match status" value="1"/>
</dbReference>
<dbReference type="InterPro" id="IPR006555">
    <property type="entry name" value="ATP-dep_Helicase_C"/>
</dbReference>
<dbReference type="PANTHER" id="PTHR11472:SF34">
    <property type="entry name" value="REGULATOR OF TELOMERE ELONGATION HELICASE 1"/>
    <property type="match status" value="1"/>
</dbReference>
<keyword evidence="1" id="KW-0004">4Fe-4S</keyword>
<dbReference type="GO" id="GO:0006281">
    <property type="term" value="P:DNA repair"/>
    <property type="evidence" value="ECO:0007669"/>
    <property type="project" value="UniProtKB-KW"/>
</dbReference>
<dbReference type="KEGG" id="tas:TASI_1084"/>
<dbReference type="Proteomes" id="UP000009284">
    <property type="component" value="Chromosome"/>
</dbReference>
<sequence>MSRIKEIFTKVLPQKLKGFKVRDAQVKLSESIDKALKNKGTLLAESGTGTGKTWAYLVPIILSHHKSIISTGTKTLQEQIYYKDIPAIEEALGEEINSCILKGRSNYLCLYRYRNFLSERGELFEHAGIEEDAPAEYASYLKHIKFFASKTKSGDIAECPHVPENSTIWLKVTSTTQNCLKEKCLYRDECFVYRARERAVISDIVVVNHALTLSDMDSKIKYEIGVLPKDMNIIFDEAHSLPEDITNHMGYRFSNVAVESLFGELQNIRNPEFQKIKSSERHKFSDITNLINEYDSLYKALRLSVSEYSNRKYASKLKMEEFKKVSPLSFTVLEGIYNLLQTMGGLLKDLSLQYEVLKSISEEILALKNTLGICIHDEITKDDSVDQAKENIQQYVKWASISKFGVTLHALPLLVDFFGKIKPKNLSWILTSATLSVDGNFDYISKQLGLGKHDSLIEPSPFNYQENAGLLIPLNLPEPKDEIFLDEFVNFVLPLIRKVKGGVLILCTSINSVEFIAAKLRNILPERTILKQYQESTSSLVRKFLNTPSPILVATSTFWKGVDFPGEQLQLLIVEKLPFDSPSDPLVSARIENLENQGISSFMHHMVPQAAIDLKQGVGRLIRTETDRGLVVIADKRLITKGYGKRILNSLPDFKRIKDLEEALKFIESFS</sequence>
<dbReference type="SUPFAM" id="SSF52540">
    <property type="entry name" value="P-loop containing nucleoside triphosphate hydrolases"/>
    <property type="match status" value="1"/>
</dbReference>
<evidence type="ECO:0000256" key="2">
    <source>
        <dbReference type="ARBA" id="ARBA00022741"/>
    </source>
</evidence>
<dbReference type="GO" id="GO:0051539">
    <property type="term" value="F:4 iron, 4 sulfur cluster binding"/>
    <property type="evidence" value="ECO:0007669"/>
    <property type="project" value="UniProtKB-KW"/>
</dbReference>
<evidence type="ECO:0000313" key="10">
    <source>
        <dbReference type="Proteomes" id="UP000009284"/>
    </source>
</evidence>
<dbReference type="Gene3D" id="3.40.50.300">
    <property type="entry name" value="P-loop containing nucleotide triphosphate hydrolases"/>
    <property type="match status" value="2"/>
</dbReference>
<keyword evidence="5" id="KW-0067">ATP-binding</keyword>
<keyword evidence="6" id="KW-0234">DNA repair</keyword>
<dbReference type="InterPro" id="IPR045028">
    <property type="entry name" value="DinG/Rad3-like"/>
</dbReference>
<evidence type="ECO:0000256" key="1">
    <source>
        <dbReference type="ARBA" id="ARBA00022485"/>
    </source>
</evidence>